<evidence type="ECO:0000256" key="3">
    <source>
        <dbReference type="ARBA" id="ARBA00023015"/>
    </source>
</evidence>
<dbReference type="SMART" id="SM00338">
    <property type="entry name" value="BRLZ"/>
    <property type="match status" value="1"/>
</dbReference>
<dbReference type="Pfam" id="PF00170">
    <property type="entry name" value="bZIP_1"/>
    <property type="match status" value="1"/>
</dbReference>
<keyword evidence="6" id="KW-0804">Transcription</keyword>
<comment type="caution">
    <text evidence="12">The sequence shown here is derived from an EMBL/GenBank/DDBJ whole genome shotgun (WGS) entry which is preliminary data.</text>
</comment>
<dbReference type="EMBL" id="JAUIZM010000002">
    <property type="protein sequence ID" value="KAK1397433.1"/>
    <property type="molecule type" value="Genomic_DNA"/>
</dbReference>
<evidence type="ECO:0000256" key="2">
    <source>
        <dbReference type="ARBA" id="ARBA00007163"/>
    </source>
</evidence>
<evidence type="ECO:0000259" key="10">
    <source>
        <dbReference type="PROSITE" id="PS50217"/>
    </source>
</evidence>
<keyword evidence="3" id="KW-0805">Transcription regulation</keyword>
<dbReference type="PANTHER" id="PTHR45693:SF15">
    <property type="entry name" value="TGACG-SEQUENCE-SPECIFIC DNA-BINDING PROTEIN TGA-2.1"/>
    <property type="match status" value="1"/>
</dbReference>
<proteinExistence type="inferred from homology"/>
<accession>A0AAD8J550</accession>
<protein>
    <submittedName>
        <fullName evidence="12">Basic-leucine zipper transcription factor</fullName>
    </submittedName>
</protein>
<organism evidence="12 13">
    <name type="scientific">Heracleum sosnowskyi</name>
    <dbReference type="NCBI Taxonomy" id="360622"/>
    <lineage>
        <taxon>Eukaryota</taxon>
        <taxon>Viridiplantae</taxon>
        <taxon>Streptophyta</taxon>
        <taxon>Embryophyta</taxon>
        <taxon>Tracheophyta</taxon>
        <taxon>Spermatophyta</taxon>
        <taxon>Magnoliopsida</taxon>
        <taxon>eudicotyledons</taxon>
        <taxon>Gunneridae</taxon>
        <taxon>Pentapetalae</taxon>
        <taxon>asterids</taxon>
        <taxon>campanulids</taxon>
        <taxon>Apiales</taxon>
        <taxon>Apiaceae</taxon>
        <taxon>Apioideae</taxon>
        <taxon>apioid superclade</taxon>
        <taxon>Tordylieae</taxon>
        <taxon>Tordyliinae</taxon>
        <taxon>Heracleum</taxon>
    </lineage>
</organism>
<feature type="region of interest" description="Disordered" evidence="8">
    <location>
        <begin position="60"/>
        <end position="86"/>
    </location>
</feature>
<dbReference type="FunFam" id="1.20.5.170:FF:000019">
    <property type="entry name" value="BZIP family transcription factor"/>
    <property type="match status" value="1"/>
</dbReference>
<dbReference type="Proteomes" id="UP001237642">
    <property type="component" value="Unassembled WGS sequence"/>
</dbReference>
<dbReference type="GO" id="GO:0003700">
    <property type="term" value="F:DNA-binding transcription factor activity"/>
    <property type="evidence" value="ECO:0007669"/>
    <property type="project" value="InterPro"/>
</dbReference>
<dbReference type="PROSITE" id="PS00036">
    <property type="entry name" value="BZIP_BASIC"/>
    <property type="match status" value="1"/>
</dbReference>
<dbReference type="SUPFAM" id="SSF57959">
    <property type="entry name" value="Leucine zipper domain"/>
    <property type="match status" value="1"/>
</dbReference>
<gene>
    <name evidence="12" type="ORF">POM88_007296</name>
</gene>
<evidence type="ECO:0000256" key="8">
    <source>
        <dbReference type="SAM" id="MobiDB-lite"/>
    </source>
</evidence>
<dbReference type="PROSITE" id="PS51806">
    <property type="entry name" value="DOG1"/>
    <property type="match status" value="1"/>
</dbReference>
<comment type="subcellular location">
    <subcellularLocation>
        <location evidence="1">Nucleus</location>
    </subcellularLocation>
</comment>
<feature type="domain" description="DOG1" evidence="11">
    <location>
        <begin position="174"/>
        <end position="391"/>
    </location>
</feature>
<keyword evidence="9" id="KW-0812">Transmembrane</keyword>
<evidence type="ECO:0000313" key="13">
    <source>
        <dbReference type="Proteomes" id="UP001237642"/>
    </source>
</evidence>
<dbReference type="PANTHER" id="PTHR45693">
    <property type="entry name" value="TRANSCRIPTION FACTOR TGA9"/>
    <property type="match status" value="1"/>
</dbReference>
<dbReference type="GO" id="GO:0006351">
    <property type="term" value="P:DNA-templated transcription"/>
    <property type="evidence" value="ECO:0007669"/>
    <property type="project" value="InterPro"/>
</dbReference>
<dbReference type="InterPro" id="IPR004827">
    <property type="entry name" value="bZIP"/>
</dbReference>
<feature type="transmembrane region" description="Helical" evidence="9">
    <location>
        <begin position="20"/>
        <end position="42"/>
    </location>
</feature>
<evidence type="ECO:0000256" key="1">
    <source>
        <dbReference type="ARBA" id="ARBA00004123"/>
    </source>
</evidence>
<keyword evidence="5" id="KW-0010">Activator</keyword>
<keyword evidence="9" id="KW-0472">Membrane</keyword>
<keyword evidence="9" id="KW-1133">Transmembrane helix</keyword>
<name>A0AAD8J550_9APIA</name>
<dbReference type="Gene3D" id="1.20.5.170">
    <property type="match status" value="1"/>
</dbReference>
<keyword evidence="7" id="KW-0539">Nucleus</keyword>
<feature type="domain" description="BZIP" evidence="10">
    <location>
        <begin position="110"/>
        <end position="154"/>
    </location>
</feature>
<evidence type="ECO:0000259" key="11">
    <source>
        <dbReference type="PROSITE" id="PS51806"/>
    </source>
</evidence>
<evidence type="ECO:0000256" key="7">
    <source>
        <dbReference type="ARBA" id="ARBA00023242"/>
    </source>
</evidence>
<dbReference type="InterPro" id="IPR025422">
    <property type="entry name" value="TGA_domain"/>
</dbReference>
<dbReference type="GO" id="GO:0043565">
    <property type="term" value="F:sequence-specific DNA binding"/>
    <property type="evidence" value="ECO:0007669"/>
    <property type="project" value="InterPro"/>
</dbReference>
<dbReference type="InterPro" id="IPR046347">
    <property type="entry name" value="bZIP_sf"/>
</dbReference>
<keyword evidence="4" id="KW-0238">DNA-binding</keyword>
<reference evidence="12" key="2">
    <citation type="submission" date="2023-05" db="EMBL/GenBank/DDBJ databases">
        <authorList>
            <person name="Schelkunov M.I."/>
        </authorList>
    </citation>
    <scope>NUCLEOTIDE SEQUENCE</scope>
    <source>
        <strain evidence="12">Hsosn_3</strain>
        <tissue evidence="12">Leaf</tissue>
    </source>
</reference>
<evidence type="ECO:0000256" key="6">
    <source>
        <dbReference type="ARBA" id="ARBA00023163"/>
    </source>
</evidence>
<evidence type="ECO:0000256" key="5">
    <source>
        <dbReference type="ARBA" id="ARBA00023159"/>
    </source>
</evidence>
<reference evidence="12" key="1">
    <citation type="submission" date="2023-02" db="EMBL/GenBank/DDBJ databases">
        <title>Genome of toxic invasive species Heracleum sosnowskyi carries increased number of genes despite the absence of recent whole-genome duplications.</title>
        <authorList>
            <person name="Schelkunov M."/>
            <person name="Shtratnikova V."/>
            <person name="Makarenko M."/>
            <person name="Klepikova A."/>
            <person name="Omelchenko D."/>
            <person name="Novikova G."/>
            <person name="Obukhova E."/>
            <person name="Bogdanov V."/>
            <person name="Penin A."/>
            <person name="Logacheva M."/>
        </authorList>
    </citation>
    <scope>NUCLEOTIDE SEQUENCE</scope>
    <source>
        <strain evidence="12">Hsosn_3</strain>
        <tissue evidence="12">Leaf</tissue>
    </source>
</reference>
<sequence>MLDAYCSFLILLPMLISQYLITVYCSSVVQICVLLYSGFAAAKGFFKLVSMFGSQHENWEESNMADRSPMTDTSTDVDPDDQNRRFDRDQSGAVVLFSDSNDGSKEKSLDQKTLRRLAQNREAARKSRLRKKAYVQQLESSRLKLTQLEQEVQQARPQGGSTLTSGDQSHATGALAFDVEYARWMEEQNRQINELRAAVSSHASDTELQTVVGNVTAHFDEVFKLKGTAAKADVFHILSGMWKTPAERCFMWIGGFRSSELLKLLMNQLEPLTEQQMAGIYNLQQTSQQAEDALSQGMEALQQSLSETLASGSSSTPGSSGNVANYMGQMAMAMGKLGTLESFLRQADNLRQQTLQQLHRVLTTRQSARALLAINDYFSRLRALSSLWLARPRE</sequence>
<keyword evidence="13" id="KW-1185">Reference proteome</keyword>
<evidence type="ECO:0000256" key="9">
    <source>
        <dbReference type="SAM" id="Phobius"/>
    </source>
</evidence>
<evidence type="ECO:0000256" key="4">
    <source>
        <dbReference type="ARBA" id="ARBA00023125"/>
    </source>
</evidence>
<evidence type="ECO:0000313" key="12">
    <source>
        <dbReference type="EMBL" id="KAK1397433.1"/>
    </source>
</evidence>
<comment type="similarity">
    <text evidence="2">Belongs to the bZIP family.</text>
</comment>
<dbReference type="AlphaFoldDB" id="A0AAD8J550"/>
<dbReference type="Pfam" id="PF14144">
    <property type="entry name" value="DOG1"/>
    <property type="match status" value="1"/>
</dbReference>
<dbReference type="PROSITE" id="PS50217">
    <property type="entry name" value="BZIP"/>
    <property type="match status" value="1"/>
</dbReference>
<dbReference type="GO" id="GO:0005634">
    <property type="term" value="C:nucleus"/>
    <property type="evidence" value="ECO:0007669"/>
    <property type="project" value="UniProtKB-SubCell"/>
</dbReference>